<evidence type="ECO:0000313" key="3">
    <source>
        <dbReference type="Proteomes" id="UP001295740"/>
    </source>
</evidence>
<keyword evidence="3" id="KW-1185">Reference proteome</keyword>
<dbReference type="AlphaFoldDB" id="A0AAI8YJ41"/>
<organism evidence="2 3">
    <name type="scientific">Anthostomella pinea</name>
    <dbReference type="NCBI Taxonomy" id="933095"/>
    <lineage>
        <taxon>Eukaryota</taxon>
        <taxon>Fungi</taxon>
        <taxon>Dikarya</taxon>
        <taxon>Ascomycota</taxon>
        <taxon>Pezizomycotina</taxon>
        <taxon>Sordariomycetes</taxon>
        <taxon>Xylariomycetidae</taxon>
        <taxon>Xylariales</taxon>
        <taxon>Xylariaceae</taxon>
        <taxon>Anthostomella</taxon>
    </lineage>
</organism>
<reference evidence="2" key="1">
    <citation type="submission" date="2023-10" db="EMBL/GenBank/DDBJ databases">
        <authorList>
            <person name="Hackl T."/>
        </authorList>
    </citation>
    <scope>NUCLEOTIDE SEQUENCE</scope>
</reference>
<accession>A0AAI8YJ41</accession>
<dbReference type="EMBL" id="CAUWAG010000012">
    <property type="protein sequence ID" value="CAJ2509151.1"/>
    <property type="molecule type" value="Genomic_DNA"/>
</dbReference>
<feature type="region of interest" description="Disordered" evidence="1">
    <location>
        <begin position="293"/>
        <end position="324"/>
    </location>
</feature>
<comment type="caution">
    <text evidence="2">The sequence shown here is derived from an EMBL/GenBank/DDBJ whole genome shotgun (WGS) entry which is preliminary data.</text>
</comment>
<evidence type="ECO:0000256" key="1">
    <source>
        <dbReference type="SAM" id="MobiDB-lite"/>
    </source>
</evidence>
<name>A0AAI8YJ41_9PEZI</name>
<proteinExistence type="predicted"/>
<sequence>MNLNNGHNKELESFFVDVLGVSTLDASIVYNELMDLAAGEPTVKEVKELLWTLNSELVSPAVDSSPMDLLQRAVLPVRDASGKRLENYFGARINLLDFMTNEIIQLGPLIKWVKLEQYYLLRLVKETTVVDADVKWPASEPNQDIRTKAYGLFRVATHFKSPRLNTNHSHPRDGGTTITEEIAIDDLHTEDDTDGFKIYVPHDERLRDASYHSTLPKALVRWLLSGSSSRSLEDPDSGAIAAVQGIISAKNYSVERILDNMGIIEVDIPNQDPVVEAIPGALSLYTAMPGGSFSSKPRAPVSKAESGTEDDIPGQETRVSPSQLTAPTVILQEHEAREYRALLSQVFLAARRAQHFDEDDLHSSDFPFASSGGQVHETRVFFEDHLFGAGLARIERDQRVGAAGELFSSPLCEGFSRDNRRSTIREFASHPDYADMTGWAGFETSDMEYLDSDGALTMALIRKGYLPSFWEQRKPHYYIEVKTTPGNRDTPFFMSQIQYEKLASEGSLSFTADRWMDGETHEVTYIWSNGTFAHVIIDKGGDAVAGIPGDDLGGSNLSDSVPQLATKKAADSVDFPVFTPERVATEPGDHAGLHLIILLNIVPQGPSQWPRSKCQQSDTTSLSEASAPYG</sequence>
<feature type="region of interest" description="Disordered" evidence="1">
    <location>
        <begin position="608"/>
        <end position="630"/>
    </location>
</feature>
<gene>
    <name evidence="2" type="ORF">KHLLAP_LOCUS9619</name>
</gene>
<evidence type="ECO:0000313" key="2">
    <source>
        <dbReference type="EMBL" id="CAJ2509151.1"/>
    </source>
</evidence>
<protein>
    <submittedName>
        <fullName evidence="2">Uu.00g141770.m01.CDS01</fullName>
    </submittedName>
</protein>
<dbReference type="Proteomes" id="UP001295740">
    <property type="component" value="Unassembled WGS sequence"/>
</dbReference>
<feature type="compositionally biased region" description="Polar residues" evidence="1">
    <location>
        <begin position="608"/>
        <end position="624"/>
    </location>
</feature>